<name>A0ABY0FKI5_9BACT</name>
<dbReference type="Pfam" id="PF06940">
    <property type="entry name" value="DUF1287"/>
    <property type="match status" value="1"/>
</dbReference>
<gene>
    <name evidence="2" type="ORF">G3KMM_00127</name>
</gene>
<reference evidence="2 3" key="2">
    <citation type="journal article" date="2020" name="Cell Rep.">
        <title>Acquisition and Adaptation of Ultra-small Parasitic Reduced Genome Bacteria to Mammalian Hosts.</title>
        <authorList>
            <person name="McLean J.S."/>
            <person name="Bor B."/>
            <person name="Kerns K.A."/>
            <person name="Liu Q."/>
            <person name="To T.T."/>
            <person name="Solden L."/>
            <person name="Hendrickson E.L."/>
            <person name="Wrighton K."/>
            <person name="Shi W."/>
            <person name="He X."/>
        </authorList>
    </citation>
    <scope>NUCLEOTIDE SEQUENCE [LARGE SCALE GENOMIC DNA]</scope>
    <source>
        <strain evidence="2 3">TM7_KMM_G3_1_HOT_351</strain>
    </source>
</reference>
<proteinExistence type="predicted"/>
<accession>A0ABY0FKI5</accession>
<dbReference type="EMBL" id="PRLL01000002">
    <property type="protein sequence ID" value="RYC73900.1"/>
    <property type="molecule type" value="Genomic_DNA"/>
</dbReference>
<keyword evidence="1" id="KW-0812">Transmembrane</keyword>
<dbReference type="InterPro" id="IPR009706">
    <property type="entry name" value="DUF1287"/>
</dbReference>
<organism evidence="2 3">
    <name type="scientific">Candidatus Nanosyncoccus nanoralicus</name>
    <dbReference type="NCBI Taxonomy" id="2171996"/>
    <lineage>
        <taxon>Bacteria</taxon>
        <taxon>Candidatus Saccharimonadota</taxon>
        <taxon>Candidatus Nanosyncoccalia</taxon>
        <taxon>Candidatus Nanosyncoccales</taxon>
        <taxon>Candidatus Nanosyncoccaceae</taxon>
        <taxon>Candidatus Nanosyncoccus</taxon>
    </lineage>
</organism>
<dbReference type="RefSeq" id="WP_206660623.1">
    <property type="nucleotide sequence ID" value="NZ_PRLL01000002.1"/>
</dbReference>
<protein>
    <recommendedName>
        <fullName evidence="4">DUF1287 domain-containing protein</fullName>
    </recommendedName>
</protein>
<keyword evidence="3" id="KW-1185">Reference proteome</keyword>
<keyword evidence="1" id="KW-0472">Membrane</keyword>
<evidence type="ECO:0000256" key="1">
    <source>
        <dbReference type="SAM" id="Phobius"/>
    </source>
</evidence>
<reference evidence="2 3" key="1">
    <citation type="journal article" date="2018" name="bioRxiv">
        <title>Evidence of independent acquisition and adaption of ultra-small bacteria to human hosts across the highly diverse yet reduced genomes of the phylum Saccharibacteria.</title>
        <authorList>
            <person name="McLean J.S."/>
            <person name="Bor B."/>
            <person name="To T.T."/>
            <person name="Liu Q."/>
            <person name="Kearns K.A."/>
            <person name="Solden L.M."/>
            <person name="Wrighton K.C."/>
            <person name="He X."/>
            <person name="Shi W."/>
        </authorList>
    </citation>
    <scope>NUCLEOTIDE SEQUENCE [LARGE SCALE GENOMIC DNA]</scope>
    <source>
        <strain evidence="2 3">TM7_KMM_G3_1_HOT_351</strain>
    </source>
</reference>
<evidence type="ECO:0008006" key="4">
    <source>
        <dbReference type="Google" id="ProtNLM"/>
    </source>
</evidence>
<evidence type="ECO:0000313" key="2">
    <source>
        <dbReference type="EMBL" id="RYC73900.1"/>
    </source>
</evidence>
<keyword evidence="1" id="KW-1133">Transmembrane helix</keyword>
<comment type="caution">
    <text evidence="2">The sequence shown here is derived from an EMBL/GenBank/DDBJ whole genome shotgun (WGS) entry which is preliminary data.</text>
</comment>
<dbReference type="Proteomes" id="UP001191004">
    <property type="component" value="Unassembled WGS sequence"/>
</dbReference>
<evidence type="ECO:0000313" key="3">
    <source>
        <dbReference type="Proteomes" id="UP001191004"/>
    </source>
</evidence>
<sequence length="236" mass="27578">MRLEKEKMGNNKEKDKSGRCSSLRRWRKILFFGFGFLILFGVAWVLYMFNVIPHRQYINADFGIETYKSLVDKDGDGIDDQTDFLQSVRRYIATKPKYKSKYYRTGYSDDEFGVCTDVIAVGMKGAGYDLRELVDADIKMNKRLYQVDIVDKNIDFRRVNNLRIFFERNAKSLTTDLTDVKEWQGGDIIVFKTHIGVVSDKRNLRGIPFIIHNGGLFYEEDVLEYRTDIVGHFRIS</sequence>
<feature type="transmembrane region" description="Helical" evidence="1">
    <location>
        <begin position="29"/>
        <end position="49"/>
    </location>
</feature>